<organism evidence="2 3">
    <name type="scientific">Tanacetum coccineum</name>
    <dbReference type="NCBI Taxonomy" id="301880"/>
    <lineage>
        <taxon>Eukaryota</taxon>
        <taxon>Viridiplantae</taxon>
        <taxon>Streptophyta</taxon>
        <taxon>Embryophyta</taxon>
        <taxon>Tracheophyta</taxon>
        <taxon>Spermatophyta</taxon>
        <taxon>Magnoliopsida</taxon>
        <taxon>eudicotyledons</taxon>
        <taxon>Gunneridae</taxon>
        <taxon>Pentapetalae</taxon>
        <taxon>asterids</taxon>
        <taxon>campanulids</taxon>
        <taxon>Asterales</taxon>
        <taxon>Asteraceae</taxon>
        <taxon>Asteroideae</taxon>
        <taxon>Anthemideae</taxon>
        <taxon>Anthemidinae</taxon>
        <taxon>Tanacetum</taxon>
    </lineage>
</organism>
<name>A0ABQ4Z0N6_9ASTR</name>
<feature type="compositionally biased region" description="Basic and acidic residues" evidence="1">
    <location>
        <begin position="237"/>
        <end position="255"/>
    </location>
</feature>
<evidence type="ECO:0000313" key="3">
    <source>
        <dbReference type="Proteomes" id="UP001151760"/>
    </source>
</evidence>
<proteinExistence type="predicted"/>
<comment type="caution">
    <text evidence="2">The sequence shown here is derived from an EMBL/GenBank/DDBJ whole genome shotgun (WGS) entry which is preliminary data.</text>
</comment>
<dbReference type="Proteomes" id="UP001151760">
    <property type="component" value="Unassembled WGS sequence"/>
</dbReference>
<protein>
    <submittedName>
        <fullName evidence="2">Uncharacterized protein</fullName>
    </submittedName>
</protein>
<accession>A0ABQ4Z0N6</accession>
<feature type="region of interest" description="Disordered" evidence="1">
    <location>
        <begin position="122"/>
        <end position="255"/>
    </location>
</feature>
<reference evidence="2" key="1">
    <citation type="journal article" date="2022" name="Int. J. Mol. Sci.">
        <title>Draft Genome of Tanacetum Coccineum: Genomic Comparison of Closely Related Tanacetum-Family Plants.</title>
        <authorList>
            <person name="Yamashiro T."/>
            <person name="Shiraishi A."/>
            <person name="Nakayama K."/>
            <person name="Satake H."/>
        </authorList>
    </citation>
    <scope>NUCLEOTIDE SEQUENCE</scope>
</reference>
<reference evidence="2" key="2">
    <citation type="submission" date="2022-01" db="EMBL/GenBank/DDBJ databases">
        <authorList>
            <person name="Yamashiro T."/>
            <person name="Shiraishi A."/>
            <person name="Satake H."/>
            <person name="Nakayama K."/>
        </authorList>
    </citation>
    <scope>NUCLEOTIDE SEQUENCE</scope>
</reference>
<feature type="compositionally biased region" description="Acidic residues" evidence="1">
    <location>
        <begin position="188"/>
        <end position="205"/>
    </location>
</feature>
<feature type="compositionally biased region" description="Acidic residues" evidence="1">
    <location>
        <begin position="212"/>
        <end position="221"/>
    </location>
</feature>
<gene>
    <name evidence="2" type="ORF">Tco_0750210</name>
</gene>
<sequence length="454" mass="50513">MSSRVSNRTVNTTEPPRNPKTFLKLKDLACSICKKCIYSANHDECILKYLSKVNSCASAQKKNAQSHKTTKRYIPVEKKSVSKNHATRNVSIQPYTKPWTSNGLGYKSKELSSSLCPYTAEIEGRKSGGRSSRGVAIQDTPSAQKPKPATSKPKLKGVPDEEKNITKENVILEWGSEQESEYSKEDKLYDEEKDDKEGDADDEGDDHISDTQDTDDEDDELNLMKMISISDEEDSDEAKADAKKTKEAKDDSKKAELPPINSSLYISLDAEIRSLLDITIQSKVPHIQYPSILRVPIYVISEPIVLTPVQETSSAAPLRVAKLEKDASELKNVDHSATTIATLKSQVPTVVYDYLGSKLGDSLQKALHKHSKDLIQKHSVKPAPESSNIKTRTVNLEKGSEKSASEILKINRDQAEKQKTPKFRIKSTDKVLASNIESNKEVRLLRILGLGQFN</sequence>
<evidence type="ECO:0000313" key="2">
    <source>
        <dbReference type="EMBL" id="GJS83669.1"/>
    </source>
</evidence>
<feature type="compositionally biased region" description="Basic and acidic residues" evidence="1">
    <location>
        <begin position="157"/>
        <end position="166"/>
    </location>
</feature>
<keyword evidence="3" id="KW-1185">Reference proteome</keyword>
<evidence type="ECO:0000256" key="1">
    <source>
        <dbReference type="SAM" id="MobiDB-lite"/>
    </source>
</evidence>
<dbReference type="EMBL" id="BQNB010010918">
    <property type="protein sequence ID" value="GJS83669.1"/>
    <property type="molecule type" value="Genomic_DNA"/>
</dbReference>